<sequence>MFLTIKGLDFVVSEARKHNIRLILPLCNNWEDYGGKSQYIKWGQSSGLDLTSDDEFFSNDTLKDYYKAFVEAVLTRTNTITNIEYKNDATILAWELIN</sequence>
<keyword evidence="8" id="KW-1185">Reference proteome</keyword>
<evidence type="ECO:0000256" key="1">
    <source>
        <dbReference type="ARBA" id="ARBA00001678"/>
    </source>
</evidence>
<evidence type="ECO:0000256" key="5">
    <source>
        <dbReference type="ARBA" id="ARBA00023295"/>
    </source>
</evidence>
<comment type="similarity">
    <text evidence="2">Belongs to the glycosyl hydrolase 5 (cellulase A) family.</text>
</comment>
<dbReference type="Gene3D" id="3.20.20.80">
    <property type="entry name" value="Glycosidases"/>
    <property type="match status" value="1"/>
</dbReference>
<dbReference type="GO" id="GO:0016985">
    <property type="term" value="F:mannan endo-1,4-beta-mannosidase activity"/>
    <property type="evidence" value="ECO:0007669"/>
    <property type="project" value="UniProtKB-EC"/>
</dbReference>
<dbReference type="Pfam" id="PF26410">
    <property type="entry name" value="GH5_mannosidase"/>
    <property type="match status" value="1"/>
</dbReference>
<accession>A0A833QWI3</accession>
<dbReference type="EMBL" id="SWLB01000007">
    <property type="protein sequence ID" value="KAF3336875.1"/>
    <property type="molecule type" value="Genomic_DNA"/>
</dbReference>
<organism evidence="7 8">
    <name type="scientific">Carex littledalei</name>
    <dbReference type="NCBI Taxonomy" id="544730"/>
    <lineage>
        <taxon>Eukaryota</taxon>
        <taxon>Viridiplantae</taxon>
        <taxon>Streptophyta</taxon>
        <taxon>Embryophyta</taxon>
        <taxon>Tracheophyta</taxon>
        <taxon>Spermatophyta</taxon>
        <taxon>Magnoliopsida</taxon>
        <taxon>Liliopsida</taxon>
        <taxon>Poales</taxon>
        <taxon>Cyperaceae</taxon>
        <taxon>Cyperoideae</taxon>
        <taxon>Cariceae</taxon>
        <taxon>Carex</taxon>
        <taxon>Carex subgen. Euthyceras</taxon>
    </lineage>
</organism>
<comment type="caution">
    <text evidence="7">The sequence shown here is derived from an EMBL/GenBank/DDBJ whole genome shotgun (WGS) entry which is preliminary data.</text>
</comment>
<evidence type="ECO:0000256" key="3">
    <source>
        <dbReference type="ARBA" id="ARBA00012706"/>
    </source>
</evidence>
<dbReference type="InterPro" id="IPR001547">
    <property type="entry name" value="Glyco_hydro_5"/>
</dbReference>
<keyword evidence="4" id="KW-0378">Hydrolase</keyword>
<evidence type="ECO:0000313" key="7">
    <source>
        <dbReference type="EMBL" id="KAF3336875.1"/>
    </source>
</evidence>
<name>A0A833QWI3_9POAL</name>
<dbReference type="InterPro" id="IPR017853">
    <property type="entry name" value="GH"/>
</dbReference>
<dbReference type="PANTHER" id="PTHR31451:SF46">
    <property type="entry name" value="MANNAN ENDO-1,4-BETA-MANNOSIDASE 8"/>
    <property type="match status" value="1"/>
</dbReference>
<protein>
    <recommendedName>
        <fullName evidence="3">mannan endo-1,4-beta-mannosidase</fullName>
        <ecNumber evidence="3">3.2.1.78</ecNumber>
    </recommendedName>
</protein>
<evidence type="ECO:0000313" key="8">
    <source>
        <dbReference type="Proteomes" id="UP000623129"/>
    </source>
</evidence>
<dbReference type="SUPFAM" id="SSF51445">
    <property type="entry name" value="(Trans)glycosidases"/>
    <property type="match status" value="1"/>
</dbReference>
<dbReference type="EC" id="3.2.1.78" evidence="3"/>
<keyword evidence="5" id="KW-0326">Glycosidase</keyword>
<dbReference type="AlphaFoldDB" id="A0A833QWI3"/>
<evidence type="ECO:0000256" key="4">
    <source>
        <dbReference type="ARBA" id="ARBA00022801"/>
    </source>
</evidence>
<dbReference type="PANTHER" id="PTHR31451">
    <property type="match status" value="1"/>
</dbReference>
<evidence type="ECO:0000259" key="6">
    <source>
        <dbReference type="Pfam" id="PF26410"/>
    </source>
</evidence>
<proteinExistence type="inferred from homology"/>
<reference evidence="7" key="1">
    <citation type="submission" date="2020-01" db="EMBL/GenBank/DDBJ databases">
        <title>Genome sequence of Kobresia littledalei, the first chromosome-level genome in the family Cyperaceae.</title>
        <authorList>
            <person name="Qu G."/>
        </authorList>
    </citation>
    <scope>NUCLEOTIDE SEQUENCE</scope>
    <source>
        <strain evidence="7">C.B.Clarke</strain>
        <tissue evidence="7">Leaf</tissue>
    </source>
</reference>
<evidence type="ECO:0000256" key="2">
    <source>
        <dbReference type="ARBA" id="ARBA00005641"/>
    </source>
</evidence>
<dbReference type="Proteomes" id="UP000623129">
    <property type="component" value="Unassembled WGS sequence"/>
</dbReference>
<comment type="catalytic activity">
    <reaction evidence="1">
        <text>Random hydrolysis of (1-&gt;4)-beta-D-mannosidic linkages in mannans, galactomannans and glucomannans.</text>
        <dbReference type="EC" id="3.2.1.78"/>
    </reaction>
</comment>
<gene>
    <name evidence="7" type="ORF">FCM35_KLT19461</name>
</gene>
<dbReference type="OrthoDB" id="680073at2759"/>
<feature type="domain" description="Glycoside hydrolase family 5" evidence="6">
    <location>
        <begin position="5"/>
        <end position="98"/>
    </location>
</feature>
<dbReference type="InterPro" id="IPR045053">
    <property type="entry name" value="MAN-like"/>
</dbReference>